<dbReference type="OrthoDB" id="8255593at2"/>
<keyword evidence="2" id="KW-1185">Reference proteome</keyword>
<name>A0A560JS53_9BRAD</name>
<organism evidence="1 2">
    <name type="scientific">Bradyrhizobium sacchari</name>
    <dbReference type="NCBI Taxonomy" id="1399419"/>
    <lineage>
        <taxon>Bacteria</taxon>
        <taxon>Pseudomonadati</taxon>
        <taxon>Pseudomonadota</taxon>
        <taxon>Alphaproteobacteria</taxon>
        <taxon>Hyphomicrobiales</taxon>
        <taxon>Nitrobacteraceae</taxon>
        <taxon>Bradyrhizobium</taxon>
    </lineage>
</organism>
<proteinExistence type="predicted"/>
<gene>
    <name evidence="1" type="ORF">FBZ95_105224</name>
</gene>
<comment type="caution">
    <text evidence="1">The sequence shown here is derived from an EMBL/GenBank/DDBJ whole genome shotgun (WGS) entry which is preliminary data.</text>
</comment>
<sequence>MSSLGIQALLLSLLGIHSAVVHHEIMGVFEIARGLGASYRFASSEPGSGVFYGRVTLSFCRLVAGSIARY</sequence>
<dbReference type="RefSeq" id="WP_080135316.1">
    <property type="nucleotide sequence ID" value="NZ_LWIG01000008.1"/>
</dbReference>
<protein>
    <submittedName>
        <fullName evidence="1">Uncharacterized protein</fullName>
    </submittedName>
</protein>
<dbReference type="Proteomes" id="UP000315914">
    <property type="component" value="Unassembled WGS sequence"/>
</dbReference>
<dbReference type="EMBL" id="VITW01000005">
    <property type="protein sequence ID" value="TWB73973.1"/>
    <property type="molecule type" value="Genomic_DNA"/>
</dbReference>
<evidence type="ECO:0000313" key="1">
    <source>
        <dbReference type="EMBL" id="TWB73973.1"/>
    </source>
</evidence>
<evidence type="ECO:0000313" key="2">
    <source>
        <dbReference type="Proteomes" id="UP000315914"/>
    </source>
</evidence>
<reference evidence="1 2" key="1">
    <citation type="submission" date="2019-06" db="EMBL/GenBank/DDBJ databases">
        <title>Genomic Encyclopedia of Type Strains, Phase IV (KMG-V): Genome sequencing to study the core and pangenomes of soil and plant-associated prokaryotes.</title>
        <authorList>
            <person name="Whitman W."/>
        </authorList>
    </citation>
    <scope>NUCLEOTIDE SEQUENCE [LARGE SCALE GENOMIC DNA]</scope>
    <source>
        <strain evidence="1 2">BR 10556</strain>
    </source>
</reference>
<dbReference type="AlphaFoldDB" id="A0A560JS53"/>
<accession>A0A560JS53</accession>